<protein>
    <submittedName>
        <fullName evidence="1">Uncharacterized protein</fullName>
    </submittedName>
</protein>
<dbReference type="EMBL" id="JYDW01000029">
    <property type="protein sequence ID" value="KRZ60473.1"/>
    <property type="molecule type" value="Genomic_DNA"/>
</dbReference>
<reference evidence="1 2" key="1">
    <citation type="submission" date="2015-05" db="EMBL/GenBank/DDBJ databases">
        <title>Evolution of Trichinella species and genotypes.</title>
        <authorList>
            <person name="Korhonen P.K."/>
            <person name="Edoardo P."/>
            <person name="Giuseppe L.R."/>
            <person name="Gasser R.B."/>
        </authorList>
    </citation>
    <scope>NUCLEOTIDE SEQUENCE [LARGE SCALE GENOMIC DNA]</scope>
    <source>
        <strain evidence="1">ISS10</strain>
    </source>
</reference>
<sequence>MCDDDHEIAPAHHVYLFVGRPAEKGGRQCGERCSVVCIGVDIRRAPPGLLNTVFRLQIAIKEFDIMLQFGIIKPCHGIKELLPSKSKVLSGANMRGEKSAEQVASSIIAHHYTYEESSLSLHQHYSTSEQRFLEFRNEPHVCY</sequence>
<name>A0A0V1LLU7_9BILA</name>
<evidence type="ECO:0000313" key="2">
    <source>
        <dbReference type="Proteomes" id="UP000054721"/>
    </source>
</evidence>
<dbReference type="Proteomes" id="UP000054721">
    <property type="component" value="Unassembled WGS sequence"/>
</dbReference>
<evidence type="ECO:0000313" key="1">
    <source>
        <dbReference type="EMBL" id="KRZ60473.1"/>
    </source>
</evidence>
<organism evidence="1 2">
    <name type="scientific">Trichinella nativa</name>
    <dbReference type="NCBI Taxonomy" id="6335"/>
    <lineage>
        <taxon>Eukaryota</taxon>
        <taxon>Metazoa</taxon>
        <taxon>Ecdysozoa</taxon>
        <taxon>Nematoda</taxon>
        <taxon>Enoplea</taxon>
        <taxon>Dorylaimia</taxon>
        <taxon>Trichinellida</taxon>
        <taxon>Trichinellidae</taxon>
        <taxon>Trichinella</taxon>
    </lineage>
</organism>
<keyword evidence="2" id="KW-1185">Reference proteome</keyword>
<comment type="caution">
    <text evidence="1">The sequence shown here is derived from an EMBL/GenBank/DDBJ whole genome shotgun (WGS) entry which is preliminary data.</text>
</comment>
<gene>
    <name evidence="1" type="ORF">T02_1181</name>
</gene>
<accession>A0A0V1LLU7</accession>
<dbReference type="AlphaFoldDB" id="A0A0V1LLU7"/>
<proteinExistence type="predicted"/>
<dbReference type="OrthoDB" id="10358649at2759"/>